<dbReference type="Proteomes" id="UP001529510">
    <property type="component" value="Unassembled WGS sequence"/>
</dbReference>
<keyword evidence="1" id="KW-1133">Transmembrane helix</keyword>
<feature type="non-terminal residue" evidence="2">
    <location>
        <position position="55"/>
    </location>
</feature>
<dbReference type="AlphaFoldDB" id="A0ABD0QZP3"/>
<name>A0ABD0QZP3_CIRMR</name>
<sequence length="55" mass="6332">NAIDVIHGRLRGIDLPAFIGHAGIVSCQLLILMRLPFEFLLELFLMYLLILRLLR</sequence>
<feature type="transmembrane region" description="Helical" evidence="1">
    <location>
        <begin position="37"/>
        <end position="54"/>
    </location>
</feature>
<protein>
    <submittedName>
        <fullName evidence="2">Uncharacterized protein</fullName>
    </submittedName>
</protein>
<evidence type="ECO:0000313" key="2">
    <source>
        <dbReference type="EMBL" id="KAL0191646.1"/>
    </source>
</evidence>
<keyword evidence="1" id="KW-0812">Transmembrane</keyword>
<organism evidence="2 3">
    <name type="scientific">Cirrhinus mrigala</name>
    <name type="common">Mrigala</name>
    <dbReference type="NCBI Taxonomy" id="683832"/>
    <lineage>
        <taxon>Eukaryota</taxon>
        <taxon>Metazoa</taxon>
        <taxon>Chordata</taxon>
        <taxon>Craniata</taxon>
        <taxon>Vertebrata</taxon>
        <taxon>Euteleostomi</taxon>
        <taxon>Actinopterygii</taxon>
        <taxon>Neopterygii</taxon>
        <taxon>Teleostei</taxon>
        <taxon>Ostariophysi</taxon>
        <taxon>Cypriniformes</taxon>
        <taxon>Cyprinidae</taxon>
        <taxon>Labeoninae</taxon>
        <taxon>Labeonini</taxon>
        <taxon>Cirrhinus</taxon>
    </lineage>
</organism>
<comment type="caution">
    <text evidence="2">The sequence shown here is derived from an EMBL/GenBank/DDBJ whole genome shotgun (WGS) entry which is preliminary data.</text>
</comment>
<evidence type="ECO:0000313" key="3">
    <source>
        <dbReference type="Proteomes" id="UP001529510"/>
    </source>
</evidence>
<keyword evidence="3" id="KW-1185">Reference proteome</keyword>
<dbReference type="EMBL" id="JAMKFB020000006">
    <property type="protein sequence ID" value="KAL0191646.1"/>
    <property type="molecule type" value="Genomic_DNA"/>
</dbReference>
<feature type="non-terminal residue" evidence="2">
    <location>
        <position position="1"/>
    </location>
</feature>
<evidence type="ECO:0000256" key="1">
    <source>
        <dbReference type="SAM" id="Phobius"/>
    </source>
</evidence>
<gene>
    <name evidence="2" type="ORF">M9458_014344</name>
</gene>
<accession>A0ABD0QZP3</accession>
<reference evidence="2 3" key="1">
    <citation type="submission" date="2024-05" db="EMBL/GenBank/DDBJ databases">
        <title>Genome sequencing and assembly of Indian major carp, Cirrhinus mrigala (Hamilton, 1822).</title>
        <authorList>
            <person name="Mohindra V."/>
            <person name="Chowdhury L.M."/>
            <person name="Lal K."/>
            <person name="Jena J.K."/>
        </authorList>
    </citation>
    <scope>NUCLEOTIDE SEQUENCE [LARGE SCALE GENOMIC DNA]</scope>
    <source>
        <strain evidence="2">CM1030</strain>
        <tissue evidence="2">Blood</tissue>
    </source>
</reference>
<proteinExistence type="predicted"/>
<keyword evidence="1" id="KW-0472">Membrane</keyword>